<evidence type="ECO:0000313" key="2">
    <source>
        <dbReference type="EMBL" id="KYP74672.1"/>
    </source>
</evidence>
<evidence type="ECO:0000313" key="3">
    <source>
        <dbReference type="Proteomes" id="UP000075243"/>
    </source>
</evidence>
<dbReference type="SUPFAM" id="SSF56672">
    <property type="entry name" value="DNA/RNA polymerases"/>
    <property type="match status" value="1"/>
</dbReference>
<dbReference type="Pfam" id="PF00078">
    <property type="entry name" value="RVT_1"/>
    <property type="match status" value="1"/>
</dbReference>
<feature type="domain" description="Reverse transcriptase" evidence="1">
    <location>
        <begin position="1"/>
        <end position="107"/>
    </location>
</feature>
<dbReference type="InterPro" id="IPR000477">
    <property type="entry name" value="RT_dom"/>
</dbReference>
<dbReference type="PANTHER" id="PTHR37984">
    <property type="entry name" value="PROTEIN CBG26694"/>
    <property type="match status" value="1"/>
</dbReference>
<keyword evidence="3" id="KW-1185">Reference proteome</keyword>
<name>A0A151U5R2_CAJCA</name>
<organism evidence="2 3">
    <name type="scientific">Cajanus cajan</name>
    <name type="common">Pigeon pea</name>
    <name type="synonym">Cajanus indicus</name>
    <dbReference type="NCBI Taxonomy" id="3821"/>
    <lineage>
        <taxon>Eukaryota</taxon>
        <taxon>Viridiplantae</taxon>
        <taxon>Streptophyta</taxon>
        <taxon>Embryophyta</taxon>
        <taxon>Tracheophyta</taxon>
        <taxon>Spermatophyta</taxon>
        <taxon>Magnoliopsida</taxon>
        <taxon>eudicotyledons</taxon>
        <taxon>Gunneridae</taxon>
        <taxon>Pentapetalae</taxon>
        <taxon>rosids</taxon>
        <taxon>fabids</taxon>
        <taxon>Fabales</taxon>
        <taxon>Fabaceae</taxon>
        <taxon>Papilionoideae</taxon>
        <taxon>50 kb inversion clade</taxon>
        <taxon>NPAAA clade</taxon>
        <taxon>indigoferoid/millettioid clade</taxon>
        <taxon>Phaseoleae</taxon>
        <taxon>Cajanus</taxon>
    </lineage>
</organism>
<sequence length="260" mass="30665">LNKLAIKIRYPLPRINDLTNQLNGAFVFSKIYLESRYHYIRIKKDDISKIIFKIRYGHYEYVVISFGMTNVSIVFMEYMNRIFTSFLYKFDVVFINEILVYSRSLVENLSFSESSFPVLEDLVVCVTKICLMFCNCFSVRATVIPYVGWIHFVEHSMIFCSMISTQGISMDPTKVEFVLQWEHPRTITDISSFIRLASYYRRFIEDFSKIVMFITQLTRKDQTFIWTNACEESFLKLKKKLTISLVLVLPDPGESFDVFL</sequence>
<dbReference type="InterPro" id="IPR043502">
    <property type="entry name" value="DNA/RNA_pol_sf"/>
</dbReference>
<dbReference type="Proteomes" id="UP000075243">
    <property type="component" value="Chromosome 2"/>
</dbReference>
<dbReference type="InterPro" id="IPR043128">
    <property type="entry name" value="Rev_trsase/Diguanyl_cyclase"/>
</dbReference>
<protein>
    <submittedName>
        <fullName evidence="2">Retrovirus-related Pol polyprotein from transposon 17.6</fullName>
    </submittedName>
</protein>
<accession>A0A151U5R2</accession>
<dbReference type="Gene3D" id="3.30.70.270">
    <property type="match status" value="2"/>
</dbReference>
<dbReference type="InterPro" id="IPR050951">
    <property type="entry name" value="Retrovirus_Pol_polyprotein"/>
</dbReference>
<dbReference type="EMBL" id="CM003604">
    <property type="protein sequence ID" value="KYP74672.1"/>
    <property type="molecule type" value="Genomic_DNA"/>
</dbReference>
<gene>
    <name evidence="2" type="ORF">KK1_007359</name>
</gene>
<dbReference type="CDD" id="cd01647">
    <property type="entry name" value="RT_LTR"/>
    <property type="match status" value="1"/>
</dbReference>
<feature type="non-terminal residue" evidence="2">
    <location>
        <position position="1"/>
    </location>
</feature>
<dbReference type="PANTHER" id="PTHR37984:SF5">
    <property type="entry name" value="PROTEIN NYNRIN-LIKE"/>
    <property type="match status" value="1"/>
</dbReference>
<evidence type="ECO:0000259" key="1">
    <source>
        <dbReference type="Pfam" id="PF00078"/>
    </source>
</evidence>
<reference evidence="2 3" key="1">
    <citation type="journal article" date="2012" name="Nat. Biotechnol.">
        <title>Draft genome sequence of pigeonpea (Cajanus cajan), an orphan legume crop of resource-poor farmers.</title>
        <authorList>
            <person name="Varshney R.K."/>
            <person name="Chen W."/>
            <person name="Li Y."/>
            <person name="Bharti A.K."/>
            <person name="Saxena R.K."/>
            <person name="Schlueter J.A."/>
            <person name="Donoghue M.T."/>
            <person name="Azam S."/>
            <person name="Fan G."/>
            <person name="Whaley A.M."/>
            <person name="Farmer A.D."/>
            <person name="Sheridan J."/>
            <person name="Iwata A."/>
            <person name="Tuteja R."/>
            <person name="Penmetsa R.V."/>
            <person name="Wu W."/>
            <person name="Upadhyaya H.D."/>
            <person name="Yang S.P."/>
            <person name="Shah T."/>
            <person name="Saxena K.B."/>
            <person name="Michael T."/>
            <person name="McCombie W.R."/>
            <person name="Yang B."/>
            <person name="Zhang G."/>
            <person name="Yang H."/>
            <person name="Wang J."/>
            <person name="Spillane C."/>
            <person name="Cook D.R."/>
            <person name="May G.D."/>
            <person name="Xu X."/>
            <person name="Jackson S.A."/>
        </authorList>
    </citation>
    <scope>NUCLEOTIDE SEQUENCE [LARGE SCALE GENOMIC DNA]</scope>
    <source>
        <strain evidence="3">cv. Asha</strain>
    </source>
</reference>
<dbReference type="AlphaFoldDB" id="A0A151U5R2"/>
<dbReference type="FunFam" id="3.30.70.270:FF:000063">
    <property type="entry name" value="Zinc knuckle domaincontaining protein"/>
    <property type="match status" value="1"/>
</dbReference>
<proteinExistence type="predicted"/>
<dbReference type="Gene3D" id="3.10.10.10">
    <property type="entry name" value="HIV Type 1 Reverse Transcriptase, subunit A, domain 1"/>
    <property type="match status" value="1"/>
</dbReference>